<feature type="transmembrane region" description="Helical" evidence="1">
    <location>
        <begin position="97"/>
        <end position="118"/>
    </location>
</feature>
<keyword evidence="1" id="KW-1133">Transmembrane helix</keyword>
<keyword evidence="1" id="KW-0472">Membrane</keyword>
<accession>X0Z2H3</accession>
<dbReference type="AlphaFoldDB" id="X0Z2H3"/>
<evidence type="ECO:0000313" key="2">
    <source>
        <dbReference type="EMBL" id="GAG63415.1"/>
    </source>
</evidence>
<protein>
    <submittedName>
        <fullName evidence="2">Uncharacterized protein</fullName>
    </submittedName>
</protein>
<comment type="caution">
    <text evidence="2">The sequence shown here is derived from an EMBL/GenBank/DDBJ whole genome shotgun (WGS) entry which is preliminary data.</text>
</comment>
<gene>
    <name evidence="2" type="ORF">S01H4_04347</name>
</gene>
<reference evidence="2" key="1">
    <citation type="journal article" date="2014" name="Front. Microbiol.">
        <title>High frequency of phylogenetically diverse reductive dehalogenase-homologous genes in deep subseafloor sedimentary metagenomes.</title>
        <authorList>
            <person name="Kawai M."/>
            <person name="Futagami T."/>
            <person name="Toyoda A."/>
            <person name="Takaki Y."/>
            <person name="Nishi S."/>
            <person name="Hori S."/>
            <person name="Arai W."/>
            <person name="Tsubouchi T."/>
            <person name="Morono Y."/>
            <person name="Uchiyama I."/>
            <person name="Ito T."/>
            <person name="Fujiyama A."/>
            <person name="Inagaki F."/>
            <person name="Takami H."/>
        </authorList>
    </citation>
    <scope>NUCLEOTIDE SEQUENCE</scope>
    <source>
        <strain evidence="2">Expedition CK06-06</strain>
    </source>
</reference>
<name>X0Z2H3_9ZZZZ</name>
<proteinExistence type="predicted"/>
<feature type="transmembrane region" description="Helical" evidence="1">
    <location>
        <begin position="55"/>
        <end position="74"/>
    </location>
</feature>
<organism evidence="2">
    <name type="scientific">marine sediment metagenome</name>
    <dbReference type="NCBI Taxonomy" id="412755"/>
    <lineage>
        <taxon>unclassified sequences</taxon>
        <taxon>metagenomes</taxon>
        <taxon>ecological metagenomes</taxon>
    </lineage>
</organism>
<feature type="transmembrane region" description="Helical" evidence="1">
    <location>
        <begin position="6"/>
        <end position="34"/>
    </location>
</feature>
<sequence length="131" mass="14366">MLFTYLLWSIMAVTLFMGLPFGNIALGTLAGLYVGRKQYHARASTEIFARSIRNVSIFTTFVTGSEALLIGILARGEPIIVEILQALWDLNQFATTGLNWVSLVTIGCLALSFIQFLCTRTAATLAFKLGK</sequence>
<evidence type="ECO:0000256" key="1">
    <source>
        <dbReference type="SAM" id="Phobius"/>
    </source>
</evidence>
<dbReference type="EMBL" id="BART01001155">
    <property type="protein sequence ID" value="GAG63415.1"/>
    <property type="molecule type" value="Genomic_DNA"/>
</dbReference>
<keyword evidence="1" id="KW-0812">Transmembrane</keyword>